<gene>
    <name evidence="1" type="ORF">LACBIDRAFT_329413</name>
</gene>
<evidence type="ECO:0000313" key="2">
    <source>
        <dbReference type="Proteomes" id="UP000001194"/>
    </source>
</evidence>
<organism evidence="2">
    <name type="scientific">Laccaria bicolor (strain S238N-H82 / ATCC MYA-4686)</name>
    <name type="common">Bicoloured deceiver</name>
    <name type="synonym">Laccaria laccata var. bicolor</name>
    <dbReference type="NCBI Taxonomy" id="486041"/>
    <lineage>
        <taxon>Eukaryota</taxon>
        <taxon>Fungi</taxon>
        <taxon>Dikarya</taxon>
        <taxon>Basidiomycota</taxon>
        <taxon>Agaricomycotina</taxon>
        <taxon>Agaricomycetes</taxon>
        <taxon>Agaricomycetidae</taxon>
        <taxon>Agaricales</taxon>
        <taxon>Agaricineae</taxon>
        <taxon>Hydnangiaceae</taxon>
        <taxon>Laccaria</taxon>
    </lineage>
</organism>
<reference evidence="1 2" key="1">
    <citation type="journal article" date="2008" name="Nature">
        <title>The genome of Laccaria bicolor provides insights into mycorrhizal symbiosis.</title>
        <authorList>
            <person name="Martin F."/>
            <person name="Aerts A."/>
            <person name="Ahren D."/>
            <person name="Brun A."/>
            <person name="Danchin E.G.J."/>
            <person name="Duchaussoy F."/>
            <person name="Gibon J."/>
            <person name="Kohler A."/>
            <person name="Lindquist E."/>
            <person name="Pereda V."/>
            <person name="Salamov A."/>
            <person name="Shapiro H.J."/>
            <person name="Wuyts J."/>
            <person name="Blaudez D."/>
            <person name="Buee M."/>
            <person name="Brokstein P."/>
            <person name="Canbaeck B."/>
            <person name="Cohen D."/>
            <person name="Courty P.E."/>
            <person name="Coutinho P.M."/>
            <person name="Delaruelle C."/>
            <person name="Detter J.C."/>
            <person name="Deveau A."/>
            <person name="DiFazio S."/>
            <person name="Duplessis S."/>
            <person name="Fraissinet-Tachet L."/>
            <person name="Lucic E."/>
            <person name="Frey-Klett P."/>
            <person name="Fourrey C."/>
            <person name="Feussner I."/>
            <person name="Gay G."/>
            <person name="Grimwood J."/>
            <person name="Hoegger P.J."/>
            <person name="Jain P."/>
            <person name="Kilaru S."/>
            <person name="Labbe J."/>
            <person name="Lin Y.C."/>
            <person name="Legue V."/>
            <person name="Le Tacon F."/>
            <person name="Marmeisse R."/>
            <person name="Melayah D."/>
            <person name="Montanini B."/>
            <person name="Muratet M."/>
            <person name="Nehls U."/>
            <person name="Niculita-Hirzel H."/>
            <person name="Oudot-Le Secq M.P."/>
            <person name="Peter M."/>
            <person name="Quesneville H."/>
            <person name="Rajashekar B."/>
            <person name="Reich M."/>
            <person name="Rouhier N."/>
            <person name="Schmutz J."/>
            <person name="Yin T."/>
            <person name="Chalot M."/>
            <person name="Henrissat B."/>
            <person name="Kuees U."/>
            <person name="Lucas S."/>
            <person name="Van de Peer Y."/>
            <person name="Podila G.K."/>
            <person name="Polle A."/>
            <person name="Pukkila P.J."/>
            <person name="Richardson P.M."/>
            <person name="Rouze P."/>
            <person name="Sanders I.R."/>
            <person name="Stajich J.E."/>
            <person name="Tunlid A."/>
            <person name="Tuskan G."/>
            <person name="Grigoriev I.V."/>
        </authorList>
    </citation>
    <scope>NUCLEOTIDE SEQUENCE [LARGE SCALE GENOMIC DNA]</scope>
    <source>
        <strain evidence="2">S238N-H82 / ATCC MYA-4686</strain>
    </source>
</reference>
<proteinExistence type="predicted"/>
<sequence>MPLINQSRTCCGVKSILLHLSPLLPTQGYASFEKTMPDYQCEVLVEYLADNPEQFYLWSWEGTYFKHSTSSVEGVFVAYISRITNPLSTAFTTFESVKVFLLSKVAKAGKWFWKWL</sequence>
<dbReference type="OrthoDB" id="1904422at2759"/>
<keyword evidence="2" id="KW-1185">Reference proteome</keyword>
<dbReference type="AlphaFoldDB" id="B0DHX8"/>
<protein>
    <submittedName>
        <fullName evidence="1">Predicted protein</fullName>
    </submittedName>
</protein>
<name>B0DHX8_LACBS</name>
<dbReference type="InParanoid" id="B0DHX8"/>
<dbReference type="HOGENOM" id="CLU_2097293_0_0_1"/>
<dbReference type="RefSeq" id="XP_001883586.1">
    <property type="nucleotide sequence ID" value="XM_001883551.1"/>
</dbReference>
<dbReference type="KEGG" id="lbc:LACBIDRAFT_329413"/>
<accession>B0DHX8</accession>
<evidence type="ECO:0000313" key="1">
    <source>
        <dbReference type="EMBL" id="EDR05910.1"/>
    </source>
</evidence>
<dbReference type="Proteomes" id="UP000001194">
    <property type="component" value="Unassembled WGS sequence"/>
</dbReference>
<dbReference type="GeneID" id="6079078"/>
<dbReference type="EMBL" id="DS547111">
    <property type="protein sequence ID" value="EDR05910.1"/>
    <property type="molecule type" value="Genomic_DNA"/>
</dbReference>